<evidence type="ECO:0000256" key="15">
    <source>
        <dbReference type="ARBA" id="ARBA00048173"/>
    </source>
</evidence>
<feature type="compositionally biased region" description="Acidic residues" evidence="17">
    <location>
        <begin position="1"/>
        <end position="10"/>
    </location>
</feature>
<dbReference type="CDD" id="cd09272">
    <property type="entry name" value="RNase_HI_RT_Ty1"/>
    <property type="match status" value="1"/>
</dbReference>
<feature type="compositionally biased region" description="Gly residues" evidence="17">
    <location>
        <begin position="275"/>
        <end position="295"/>
    </location>
</feature>
<dbReference type="GO" id="GO:0003677">
    <property type="term" value="F:DNA binding"/>
    <property type="evidence" value="ECO:0007669"/>
    <property type="project" value="UniProtKB-KW"/>
</dbReference>
<dbReference type="OMA" id="CIDYCTE"/>
<dbReference type="InterPro" id="IPR043502">
    <property type="entry name" value="DNA/RNA_pol_sf"/>
</dbReference>
<accession>K9FHL9</accession>
<dbReference type="Proteomes" id="UP000009882">
    <property type="component" value="Unassembled WGS sequence"/>
</dbReference>
<feature type="compositionally biased region" description="Polar residues" evidence="17">
    <location>
        <begin position="19"/>
        <end position="39"/>
    </location>
</feature>
<evidence type="ECO:0000256" key="1">
    <source>
        <dbReference type="ARBA" id="ARBA00022578"/>
    </source>
</evidence>
<keyword evidence="2" id="KW-0548">Nucleotidyltransferase</keyword>
<dbReference type="AlphaFoldDB" id="K9FHL9"/>
<keyword evidence="12" id="KW-0238">DNA-binding</keyword>
<dbReference type="STRING" id="1170229.K9FHL9"/>
<keyword evidence="6" id="KW-0378">Hydrolase</keyword>
<keyword evidence="20" id="KW-1185">Reference proteome</keyword>
<dbReference type="GO" id="GO:0032196">
    <property type="term" value="P:transposition"/>
    <property type="evidence" value="ECO:0007669"/>
    <property type="project" value="UniProtKB-KW"/>
</dbReference>
<dbReference type="InterPro" id="IPR039537">
    <property type="entry name" value="Retrotran_Ty1/copia-like"/>
</dbReference>
<feature type="compositionally biased region" description="Basic residues" evidence="17">
    <location>
        <begin position="320"/>
        <end position="329"/>
    </location>
</feature>
<name>K9FHL9_PEND2</name>
<evidence type="ECO:0000256" key="14">
    <source>
        <dbReference type="ARBA" id="ARBA00023268"/>
    </source>
</evidence>
<comment type="caution">
    <text evidence="19">The sequence shown here is derived from an EMBL/GenBank/DDBJ whole genome shotgun (WGS) entry which is preliminary data.</text>
</comment>
<keyword evidence="9" id="KW-0229">DNA integration</keyword>
<dbReference type="OrthoDB" id="4362974at2759"/>
<evidence type="ECO:0000256" key="7">
    <source>
        <dbReference type="ARBA" id="ARBA00022842"/>
    </source>
</evidence>
<dbReference type="InterPro" id="IPR057670">
    <property type="entry name" value="SH3_retrovirus"/>
</dbReference>
<dbReference type="Pfam" id="PF07727">
    <property type="entry name" value="RVT_2"/>
    <property type="match status" value="1"/>
</dbReference>
<keyword evidence="13" id="KW-0233">DNA recombination</keyword>
<dbReference type="eggNOG" id="KOG0017">
    <property type="taxonomic scope" value="Eukaryota"/>
</dbReference>
<feature type="region of interest" description="Disordered" evidence="17">
    <location>
        <begin position="540"/>
        <end position="559"/>
    </location>
</feature>
<dbReference type="HOGENOM" id="CLU_001650_5_0_1"/>
<evidence type="ECO:0000256" key="4">
    <source>
        <dbReference type="ARBA" id="ARBA00022723"/>
    </source>
</evidence>
<dbReference type="GO" id="GO:0005634">
    <property type="term" value="C:nucleus"/>
    <property type="evidence" value="ECO:0007669"/>
    <property type="project" value="UniProtKB-ARBA"/>
</dbReference>
<dbReference type="GO" id="GO:0006310">
    <property type="term" value="P:DNA recombination"/>
    <property type="evidence" value="ECO:0007669"/>
    <property type="project" value="UniProtKB-KW"/>
</dbReference>
<keyword evidence="3" id="KW-0540">Nuclease</keyword>
<keyword evidence="11" id="KW-0239">DNA-directed DNA polymerase</keyword>
<dbReference type="GO" id="GO:0016787">
    <property type="term" value="F:hydrolase activity"/>
    <property type="evidence" value="ECO:0007669"/>
    <property type="project" value="UniProtKB-KW"/>
</dbReference>
<dbReference type="GO" id="GO:0003964">
    <property type="term" value="F:RNA-directed DNA polymerase activity"/>
    <property type="evidence" value="ECO:0007669"/>
    <property type="project" value="UniProtKB-KW"/>
</dbReference>
<evidence type="ECO:0000256" key="16">
    <source>
        <dbReference type="ARBA" id="ARBA00049244"/>
    </source>
</evidence>
<evidence type="ECO:0000256" key="11">
    <source>
        <dbReference type="ARBA" id="ARBA00022932"/>
    </source>
</evidence>
<dbReference type="GO" id="GO:0003723">
    <property type="term" value="F:RNA binding"/>
    <property type="evidence" value="ECO:0007669"/>
    <property type="project" value="UniProtKB-KW"/>
</dbReference>
<feature type="region of interest" description="Disordered" evidence="17">
    <location>
        <begin position="1"/>
        <end position="60"/>
    </location>
</feature>
<keyword evidence="11" id="KW-0808">Transferase</keyword>
<dbReference type="GO" id="GO:0004519">
    <property type="term" value="F:endonuclease activity"/>
    <property type="evidence" value="ECO:0007669"/>
    <property type="project" value="UniProtKB-KW"/>
</dbReference>
<dbReference type="Gene3D" id="3.30.420.10">
    <property type="entry name" value="Ribonuclease H-like superfamily/Ribonuclease H"/>
    <property type="match status" value="1"/>
</dbReference>
<keyword evidence="5" id="KW-0255">Endonuclease</keyword>
<feature type="region of interest" description="Disordered" evidence="17">
    <location>
        <begin position="269"/>
        <end position="339"/>
    </location>
</feature>
<feature type="domain" description="Integrase catalytic" evidence="18">
    <location>
        <begin position="621"/>
        <end position="790"/>
    </location>
</feature>
<dbReference type="SUPFAM" id="SSF53098">
    <property type="entry name" value="Ribonuclease H-like"/>
    <property type="match status" value="1"/>
</dbReference>
<dbReference type="PROSITE" id="PS50994">
    <property type="entry name" value="INTEGRASE"/>
    <property type="match status" value="1"/>
</dbReference>
<dbReference type="InParanoid" id="K9FHL9"/>
<evidence type="ECO:0000256" key="8">
    <source>
        <dbReference type="ARBA" id="ARBA00022884"/>
    </source>
</evidence>
<evidence type="ECO:0000256" key="3">
    <source>
        <dbReference type="ARBA" id="ARBA00022722"/>
    </source>
</evidence>
<comment type="catalytic activity">
    <reaction evidence="15">
        <text>DNA(n) + a 2'-deoxyribonucleoside 5'-triphosphate = DNA(n+1) + diphosphate</text>
        <dbReference type="Rhea" id="RHEA:22508"/>
        <dbReference type="Rhea" id="RHEA-COMP:17339"/>
        <dbReference type="Rhea" id="RHEA-COMP:17340"/>
        <dbReference type="ChEBI" id="CHEBI:33019"/>
        <dbReference type="ChEBI" id="CHEBI:61560"/>
        <dbReference type="ChEBI" id="CHEBI:173112"/>
        <dbReference type="EC" id="2.7.7.49"/>
    </reaction>
</comment>
<evidence type="ECO:0000313" key="19">
    <source>
        <dbReference type="EMBL" id="EKV08734.1"/>
    </source>
</evidence>
<evidence type="ECO:0000259" key="18">
    <source>
        <dbReference type="PROSITE" id="PS50994"/>
    </source>
</evidence>
<dbReference type="PANTHER" id="PTHR42648:SF11">
    <property type="entry name" value="TRANSPOSON TY4-P GAG-POL POLYPROTEIN"/>
    <property type="match status" value="1"/>
</dbReference>
<evidence type="ECO:0000256" key="12">
    <source>
        <dbReference type="ARBA" id="ARBA00023125"/>
    </source>
</evidence>
<evidence type="ECO:0000256" key="9">
    <source>
        <dbReference type="ARBA" id="ARBA00022908"/>
    </source>
</evidence>
<evidence type="ECO:0000313" key="20">
    <source>
        <dbReference type="Proteomes" id="UP000009882"/>
    </source>
</evidence>
<keyword evidence="10" id="KW-0695">RNA-directed DNA polymerase</keyword>
<dbReference type="GO" id="GO:0003887">
    <property type="term" value="F:DNA-directed DNA polymerase activity"/>
    <property type="evidence" value="ECO:0007669"/>
    <property type="project" value="UniProtKB-KW"/>
</dbReference>
<organism evidence="19 20">
    <name type="scientific">Penicillium digitatum (strain PHI26 / CECT 20796)</name>
    <name type="common">Green mold</name>
    <dbReference type="NCBI Taxonomy" id="1170229"/>
    <lineage>
        <taxon>Eukaryota</taxon>
        <taxon>Fungi</taxon>
        <taxon>Dikarya</taxon>
        <taxon>Ascomycota</taxon>
        <taxon>Pezizomycotina</taxon>
        <taxon>Eurotiomycetes</taxon>
        <taxon>Eurotiomycetidae</taxon>
        <taxon>Eurotiales</taxon>
        <taxon>Aspergillaceae</taxon>
        <taxon>Penicillium</taxon>
    </lineage>
</organism>
<keyword evidence="14" id="KW-0511">Multifunctional enzyme</keyword>
<keyword evidence="4" id="KW-0479">Metal-binding</keyword>
<dbReference type="InterPro" id="IPR036397">
    <property type="entry name" value="RNaseH_sf"/>
</dbReference>
<feature type="compositionally biased region" description="Acidic residues" evidence="17">
    <location>
        <begin position="40"/>
        <end position="49"/>
    </location>
</feature>
<dbReference type="SUPFAM" id="SSF56672">
    <property type="entry name" value="DNA/RNA polymerases"/>
    <property type="match status" value="1"/>
</dbReference>
<reference evidence="20" key="1">
    <citation type="journal article" date="2012" name="BMC Genomics">
        <title>Genome sequence of the necrotrophic fungus Penicillium digitatum, the main postharvest pathogen of citrus.</title>
        <authorList>
            <person name="Marcet-Houben M."/>
            <person name="Ballester A.-R."/>
            <person name="de la Fuente B."/>
            <person name="Harries E."/>
            <person name="Marcos J.F."/>
            <person name="Gonzalez-Candelas L."/>
            <person name="Gabaldon T."/>
        </authorList>
    </citation>
    <scope>NUCLEOTIDE SEQUENCE [LARGE SCALE GENOMIC DNA]</scope>
    <source>
        <strain evidence="20">PHI26 / CECT 20796</strain>
    </source>
</reference>
<evidence type="ECO:0000256" key="17">
    <source>
        <dbReference type="SAM" id="MobiDB-lite"/>
    </source>
</evidence>
<sequence length="1269" mass="144036">MADTETDNEGDTNPHPLDASTNPLEPQIPSFTNPIQFTQDDSDSEDEDNTPPHQGHGLPAIAMTKIQKVRTLEHNDTDPSGWKQALAYQLIPYALEWLLDSNIPRPHKSHTSFGRWKYWSRLVASWMYNQIDVTLQNKLRNLSKMPKYADQLYDELMSMTQGSDRMQTALIEMRKFDKMKRSDYNSASEYIEEYQRQYHVLARFKAAPHPSHGLSQVLQNIELEVMKVQFIREEVASLEPKKLTLDKVEEYWRALQAAADMEGVANATYNNNAGRGRGNGRGGRGGNRGGRGGQNNNGHNDDNTQSNKDTNAVEDDTATAKKKKKKGLRKQPADGKDIHEYANEMRNGTQKDDNNMCSFCGFGPHTAKRCAYLSENPPVSWEPSGNLWAYSKAIQRAQRQDGQNNMVVAAANSVDRRNDWLLDTGSDKTLTHDIEDFHTYQLDHPDTAYAYKDYSGNRVVTLGHGQIIVRTALPGRNGKTHSFMTTGYYTQGGHGKLLGMQKLLEEQDISYDTRTKYLTNGEGDIVGYGDTSTGVPYLVSPKDDDDPNEVKSDIDSDSDDEEIGFVNKVTAYEIHRRLGHAGKARIASTLQHAEQLGDDEQYGTEHFDCDACFQGKSKLKISRQPQARVQDVAWKFHVDTQPMKPTGPNGENYWLPVVDDASRLIEGIMLKNKSDAYYKLTAFCEKIKLLTGRYPGIWRMDGGTEFKEFIKWGEKHGMTFEITPPYTAEPNGTVERFGGHINDIQRTMIIDAKMTEEMWPYATDTAIYIYNRLINPKTKISPLTHWRQELEIPNAEPSLKHLKPWGTTAYVHIPKPKRIQARKAAPRAWKGKLVGYEGDGGHVYKVWDPATRKLVSTEYLLVDFTAAYLNASREDVETVYMRQPTGFEYADAEGDKNQWVCTLNQALFGLRDSAFLWNEEMDCKLRQIGFHPLDDDPCVYVKGKGTELTIMMIHVDDFIIAAPTDEDIEKVVNELRQYYDLKDLGEPKQYLNCALHRDYDNCTITMSQEAYIQKVLRTANAGSGWKDTPLPAAWRESPANASNVLDDDSFDQYQSVVGMLNWLAVKTRPDIRFAVTRLQHRLANPTFEDLHAMQHVVKYLRHMPDVGITLGRTPELRFYAHVDASHADWEDSKSTEGSIWYFAGSPVIWTTKKQTITANSTTVAEWCALDQPTRDAMWLGKIARSFMLPEQRPIEIHTDNINSQLLLTKKGGKSANRWLDLRWFFVKDAVAQGHVDIRRVDTKKNAADGFTKALAKEQFETFVGLIGMI</sequence>
<keyword evidence="8" id="KW-0694">RNA-binding</keyword>
<evidence type="ECO:0000256" key="10">
    <source>
        <dbReference type="ARBA" id="ARBA00022918"/>
    </source>
</evidence>
<proteinExistence type="predicted"/>
<protein>
    <recommendedName>
        <fullName evidence="18">Integrase catalytic domain-containing protein</fullName>
    </recommendedName>
</protein>
<evidence type="ECO:0000256" key="2">
    <source>
        <dbReference type="ARBA" id="ARBA00022695"/>
    </source>
</evidence>
<gene>
    <name evidence="19" type="ORF">PDIG_65980</name>
</gene>
<dbReference type="Pfam" id="PF25597">
    <property type="entry name" value="SH3_retrovirus"/>
    <property type="match status" value="1"/>
</dbReference>
<dbReference type="PANTHER" id="PTHR42648">
    <property type="entry name" value="TRANSPOSASE, PUTATIVE-RELATED"/>
    <property type="match status" value="1"/>
</dbReference>
<evidence type="ECO:0000256" key="13">
    <source>
        <dbReference type="ARBA" id="ARBA00023172"/>
    </source>
</evidence>
<keyword evidence="7" id="KW-0460">Magnesium</keyword>
<dbReference type="GO" id="GO:0015074">
    <property type="term" value="P:DNA integration"/>
    <property type="evidence" value="ECO:0007669"/>
    <property type="project" value="UniProtKB-KW"/>
</dbReference>
<evidence type="ECO:0000256" key="6">
    <source>
        <dbReference type="ARBA" id="ARBA00022801"/>
    </source>
</evidence>
<keyword evidence="1" id="KW-0815">Transposition</keyword>
<evidence type="ECO:0000256" key="5">
    <source>
        <dbReference type="ARBA" id="ARBA00022759"/>
    </source>
</evidence>
<comment type="catalytic activity">
    <reaction evidence="16">
        <text>DNA(n) + a 2'-deoxyribonucleoside 5'-triphosphate = DNA(n+1) + diphosphate</text>
        <dbReference type="Rhea" id="RHEA:22508"/>
        <dbReference type="Rhea" id="RHEA-COMP:17339"/>
        <dbReference type="Rhea" id="RHEA-COMP:17340"/>
        <dbReference type="ChEBI" id="CHEBI:33019"/>
        <dbReference type="ChEBI" id="CHEBI:61560"/>
        <dbReference type="ChEBI" id="CHEBI:173112"/>
        <dbReference type="EC" id="2.7.7.7"/>
    </reaction>
</comment>
<dbReference type="GO" id="GO:0046872">
    <property type="term" value="F:metal ion binding"/>
    <property type="evidence" value="ECO:0007669"/>
    <property type="project" value="UniProtKB-KW"/>
</dbReference>
<dbReference type="EMBL" id="AKCT01000249">
    <property type="protein sequence ID" value="EKV08734.1"/>
    <property type="molecule type" value="Genomic_DNA"/>
</dbReference>
<dbReference type="InterPro" id="IPR001584">
    <property type="entry name" value="Integrase_cat-core"/>
</dbReference>
<dbReference type="InterPro" id="IPR013103">
    <property type="entry name" value="RVT_2"/>
</dbReference>
<dbReference type="InterPro" id="IPR012337">
    <property type="entry name" value="RNaseH-like_sf"/>
</dbReference>